<feature type="compositionally biased region" description="Low complexity" evidence="1">
    <location>
        <begin position="32"/>
        <end position="43"/>
    </location>
</feature>
<dbReference type="GO" id="GO:0006508">
    <property type="term" value="P:proteolysis"/>
    <property type="evidence" value="ECO:0007669"/>
    <property type="project" value="UniProtKB-KW"/>
</dbReference>
<proteinExistence type="predicted"/>
<keyword evidence="4" id="KW-1185">Reference proteome</keyword>
<dbReference type="PANTHER" id="PTHR34414:SF1">
    <property type="entry name" value="SUBTILISIN-LIKE SERINE PROTEASE"/>
    <property type="match status" value="1"/>
</dbReference>
<evidence type="ECO:0000256" key="2">
    <source>
        <dbReference type="SAM" id="Phobius"/>
    </source>
</evidence>
<sequence>MKCTCSAVLSDFAKVAGRNIFFPPFKVEGLGTSTSRPQTTSSPAGTGPVDSTTHAAEEQPDPQQAINRLLPATWRNEDDNIQTPEPDCLWFLTKELCVPRLNAIHDSMWVVGRPMPPRSLTAQLVHRRELVVTEDMNLHLVWAKGTMFLKPVPRFLLIPAFWRDYLAPDEGKPVNLRWVPLRDEDGRVKAPASRAELAPCAAGFLFSWTALISHESDFKIAHDKGLVPAEVSWFQWKALTEDFLRHPAKDIYDNLNVRFHYGELRLSRLNKIYRWKKLHARGYWFGYSQSADFFEDNFTKLASILGYVVIVLTAMQVGLGTTRLQESQRFQDASYGFTVFSIVAPLIAVALVLAVFFILVLWNVTVTKKYAKTRFDIMGVKSADSSKAQQSTSLENGGNEEV</sequence>
<dbReference type="OrthoDB" id="5086500at2759"/>
<organism evidence="3 4">
    <name type="scientific">Botryosphaeria dothidea</name>
    <dbReference type="NCBI Taxonomy" id="55169"/>
    <lineage>
        <taxon>Eukaryota</taxon>
        <taxon>Fungi</taxon>
        <taxon>Dikarya</taxon>
        <taxon>Ascomycota</taxon>
        <taxon>Pezizomycotina</taxon>
        <taxon>Dothideomycetes</taxon>
        <taxon>Dothideomycetes incertae sedis</taxon>
        <taxon>Botryosphaeriales</taxon>
        <taxon>Botryosphaeriaceae</taxon>
        <taxon>Botryosphaeria</taxon>
    </lineage>
</organism>
<keyword evidence="2" id="KW-1133">Transmembrane helix</keyword>
<comment type="caution">
    <text evidence="3">The sequence shown here is derived from an EMBL/GenBank/DDBJ whole genome shotgun (WGS) entry which is preliminary data.</text>
</comment>
<protein>
    <submittedName>
        <fullName evidence="3">Subtilisin-like serine protease</fullName>
    </submittedName>
</protein>
<name>A0A8H4MZZ7_9PEZI</name>
<dbReference type="EMBL" id="WWBZ02000051">
    <property type="protein sequence ID" value="KAF4303805.1"/>
    <property type="molecule type" value="Genomic_DNA"/>
</dbReference>
<feature type="region of interest" description="Disordered" evidence="1">
    <location>
        <begin position="31"/>
        <end position="63"/>
    </location>
</feature>
<gene>
    <name evidence="3" type="ORF">GTA08_BOTSDO08122</name>
</gene>
<evidence type="ECO:0000313" key="3">
    <source>
        <dbReference type="EMBL" id="KAF4303805.1"/>
    </source>
</evidence>
<feature type="transmembrane region" description="Helical" evidence="2">
    <location>
        <begin position="339"/>
        <end position="364"/>
    </location>
</feature>
<dbReference type="Proteomes" id="UP000572817">
    <property type="component" value="Unassembled WGS sequence"/>
</dbReference>
<dbReference type="InterPro" id="IPR046536">
    <property type="entry name" value="DUF6601"/>
</dbReference>
<evidence type="ECO:0000256" key="1">
    <source>
        <dbReference type="SAM" id="MobiDB-lite"/>
    </source>
</evidence>
<keyword evidence="2" id="KW-0472">Membrane</keyword>
<accession>A0A8H4MZZ7</accession>
<dbReference type="AlphaFoldDB" id="A0A8H4MZZ7"/>
<dbReference type="Pfam" id="PF20246">
    <property type="entry name" value="DUF6601"/>
    <property type="match status" value="1"/>
</dbReference>
<reference evidence="3" key="1">
    <citation type="submission" date="2020-04" db="EMBL/GenBank/DDBJ databases">
        <title>Genome Assembly and Annotation of Botryosphaeria dothidea sdau 11-99, a Latent Pathogen of Apple Fruit Ring Rot in China.</title>
        <authorList>
            <person name="Yu C."/>
            <person name="Diao Y."/>
            <person name="Lu Q."/>
            <person name="Zhao J."/>
            <person name="Cui S."/>
            <person name="Peng C."/>
            <person name="He B."/>
            <person name="Liu H."/>
        </authorList>
    </citation>
    <scope>NUCLEOTIDE SEQUENCE [LARGE SCALE GENOMIC DNA]</scope>
    <source>
        <strain evidence="3">Sdau11-99</strain>
    </source>
</reference>
<dbReference type="PANTHER" id="PTHR34414">
    <property type="entry name" value="HET DOMAIN-CONTAINING PROTEIN-RELATED"/>
    <property type="match status" value="1"/>
</dbReference>
<feature type="transmembrane region" description="Helical" evidence="2">
    <location>
        <begin position="301"/>
        <end position="319"/>
    </location>
</feature>
<dbReference type="GO" id="GO:0008233">
    <property type="term" value="F:peptidase activity"/>
    <property type="evidence" value="ECO:0007669"/>
    <property type="project" value="UniProtKB-KW"/>
</dbReference>
<keyword evidence="2" id="KW-0812">Transmembrane</keyword>
<evidence type="ECO:0000313" key="4">
    <source>
        <dbReference type="Proteomes" id="UP000572817"/>
    </source>
</evidence>